<keyword evidence="2" id="KW-1185">Reference proteome</keyword>
<accession>A0ABQ7EH92</accession>
<sequence length="218" mass="24335">MLPLGVLAGTTTRQDVVKLVITINRSSRPPSCSSRRDEAVDTNHAAIGARMKPLEPPEVSPLRACEVHAPPPEIVAAAFAAGNRRRHLRRRRIQRRTSVCRIVWRLRPTLVDRLSCSLEMSINRPRAVSEHYLELCYVFGLVASHTSLSDSPVAHPSLFPFSGGDGCYNLVSDPHAKPSVNHHAAYRLLVKKSMPGNMKWVRYGLREIASKGRRECMD</sequence>
<organism evidence="1 2">
    <name type="scientific">Brassica cretica</name>
    <name type="common">Mustard</name>
    <dbReference type="NCBI Taxonomy" id="69181"/>
    <lineage>
        <taxon>Eukaryota</taxon>
        <taxon>Viridiplantae</taxon>
        <taxon>Streptophyta</taxon>
        <taxon>Embryophyta</taxon>
        <taxon>Tracheophyta</taxon>
        <taxon>Spermatophyta</taxon>
        <taxon>Magnoliopsida</taxon>
        <taxon>eudicotyledons</taxon>
        <taxon>Gunneridae</taxon>
        <taxon>Pentapetalae</taxon>
        <taxon>rosids</taxon>
        <taxon>malvids</taxon>
        <taxon>Brassicales</taxon>
        <taxon>Brassicaceae</taxon>
        <taxon>Brassiceae</taxon>
        <taxon>Brassica</taxon>
    </lineage>
</organism>
<protein>
    <submittedName>
        <fullName evidence="1">Uncharacterized protein</fullName>
    </submittedName>
</protein>
<name>A0ABQ7EH92_BRACR</name>
<dbReference type="Proteomes" id="UP000266723">
    <property type="component" value="Unassembled WGS sequence"/>
</dbReference>
<reference evidence="1 2" key="1">
    <citation type="journal article" date="2020" name="BMC Genomics">
        <title>Intraspecific diversification of the crop wild relative Brassica cretica Lam. using demographic model selection.</title>
        <authorList>
            <person name="Kioukis A."/>
            <person name="Michalopoulou V.A."/>
            <person name="Briers L."/>
            <person name="Pirintsos S."/>
            <person name="Studholme D.J."/>
            <person name="Pavlidis P."/>
            <person name="Sarris P.F."/>
        </authorList>
    </citation>
    <scope>NUCLEOTIDE SEQUENCE [LARGE SCALE GENOMIC DNA]</scope>
    <source>
        <strain evidence="2">cv. PFS-1207/04</strain>
    </source>
</reference>
<dbReference type="EMBL" id="QGKV02000299">
    <property type="protein sequence ID" value="KAF3596236.1"/>
    <property type="molecule type" value="Genomic_DNA"/>
</dbReference>
<evidence type="ECO:0000313" key="1">
    <source>
        <dbReference type="EMBL" id="KAF3596236.1"/>
    </source>
</evidence>
<proteinExistence type="predicted"/>
<comment type="caution">
    <text evidence="1">The sequence shown here is derived from an EMBL/GenBank/DDBJ whole genome shotgun (WGS) entry which is preliminary data.</text>
</comment>
<evidence type="ECO:0000313" key="2">
    <source>
        <dbReference type="Proteomes" id="UP000266723"/>
    </source>
</evidence>
<gene>
    <name evidence="1" type="ORF">DY000_02021899</name>
</gene>